<dbReference type="SUPFAM" id="SSF46689">
    <property type="entry name" value="Homeodomain-like"/>
    <property type="match status" value="1"/>
</dbReference>
<dbReference type="PRINTS" id="PR00455">
    <property type="entry name" value="HTHTETR"/>
</dbReference>
<dbReference type="PANTHER" id="PTHR43479:SF11">
    <property type="entry name" value="ACREF_ENVCD OPERON REPRESSOR-RELATED"/>
    <property type="match status" value="1"/>
</dbReference>
<evidence type="ECO:0000259" key="3">
    <source>
        <dbReference type="PROSITE" id="PS50977"/>
    </source>
</evidence>
<dbReference type="Gene3D" id="1.10.357.10">
    <property type="entry name" value="Tetracycline Repressor, domain 2"/>
    <property type="match status" value="1"/>
</dbReference>
<gene>
    <name evidence="4" type="primary">ORF23</name>
</gene>
<keyword evidence="1 2" id="KW-0238">DNA-binding</keyword>
<dbReference type="InterPro" id="IPR050624">
    <property type="entry name" value="HTH-type_Tx_Regulator"/>
</dbReference>
<dbReference type="InterPro" id="IPR023772">
    <property type="entry name" value="DNA-bd_HTH_TetR-type_CS"/>
</dbReference>
<feature type="DNA-binding region" description="H-T-H motif" evidence="2">
    <location>
        <begin position="28"/>
        <end position="47"/>
    </location>
</feature>
<protein>
    <submittedName>
        <fullName evidence="4">TetR family transcriptional regulator</fullName>
    </submittedName>
</protein>
<dbReference type="SUPFAM" id="SSF48498">
    <property type="entry name" value="Tetracyclin repressor-like, C-terminal domain"/>
    <property type="match status" value="1"/>
</dbReference>
<dbReference type="PROSITE" id="PS01081">
    <property type="entry name" value="HTH_TETR_1"/>
    <property type="match status" value="1"/>
</dbReference>
<dbReference type="InterPro" id="IPR009057">
    <property type="entry name" value="Homeodomain-like_sf"/>
</dbReference>
<dbReference type="PROSITE" id="PS50977">
    <property type="entry name" value="HTH_TETR_2"/>
    <property type="match status" value="1"/>
</dbReference>
<name>C4B7T1_9BACT</name>
<organism evidence="4">
    <name type="scientific">Desulfotignum balticum</name>
    <dbReference type="NCBI Taxonomy" id="115781"/>
    <lineage>
        <taxon>Bacteria</taxon>
        <taxon>Pseudomonadati</taxon>
        <taxon>Thermodesulfobacteriota</taxon>
        <taxon>Desulfobacteria</taxon>
        <taxon>Desulfobacterales</taxon>
        <taxon>Desulfobacteraceae</taxon>
        <taxon>Desulfotignum</taxon>
    </lineage>
</organism>
<dbReference type="InterPro" id="IPR036271">
    <property type="entry name" value="Tet_transcr_reg_TetR-rel_C_sf"/>
</dbReference>
<evidence type="ECO:0000256" key="2">
    <source>
        <dbReference type="PROSITE-ProRule" id="PRU00335"/>
    </source>
</evidence>
<accession>C4B7T1</accession>
<dbReference type="GO" id="GO:0003677">
    <property type="term" value="F:DNA binding"/>
    <property type="evidence" value="ECO:0007669"/>
    <property type="project" value="UniProtKB-UniRule"/>
</dbReference>
<proteinExistence type="predicted"/>
<sequence length="196" mass="22611">MGYRKKTEQKIIQAAIELFVRKGYHGTSISDITSRIGLTKGALYAHFKSKGDLLIRIIHEYEIQFIDQLILTVDAIEGDEVEKLNGVITFSSRFALENYELCVFLTVLTSELNANIDFQPILKATYRKLQQYISEIIRKGILKRVIDKQVDPDLAALTFMAIQDGILHQWTLNRDYIDGRQFVKTFRHLFIKGMLP</sequence>
<dbReference type="Pfam" id="PF00440">
    <property type="entry name" value="TetR_N"/>
    <property type="match status" value="1"/>
</dbReference>
<reference evidence="4" key="1">
    <citation type="journal article" date="2009" name="FEMS Microbiol. Lett.">
        <title>Identification of the Electron Transfer Flavoprotein as an Upregulated Enzyme in the Benzoate Utilization of Desulfotignum balticum.</title>
        <authorList>
            <person name="Habe H."/>
            <person name="Kobuna A."/>
            <person name="Hosoda A."/>
            <person name="Kosaka T."/>
            <person name="Endoh T."/>
            <person name="Tamura H."/>
            <person name="Yamane H."/>
            <person name="Nojiri H."/>
            <person name="Omori T."/>
            <person name="Watanabe K."/>
        </authorList>
    </citation>
    <scope>NUCLEOTIDE SEQUENCE</scope>
    <source>
        <strain evidence="4">DSM 7044</strain>
    </source>
</reference>
<feature type="domain" description="HTH tetR-type" evidence="3">
    <location>
        <begin position="5"/>
        <end position="65"/>
    </location>
</feature>
<dbReference type="PANTHER" id="PTHR43479">
    <property type="entry name" value="ACREF/ENVCD OPERON REPRESSOR-RELATED"/>
    <property type="match status" value="1"/>
</dbReference>
<evidence type="ECO:0000256" key="1">
    <source>
        <dbReference type="ARBA" id="ARBA00023125"/>
    </source>
</evidence>
<dbReference type="InterPro" id="IPR001647">
    <property type="entry name" value="HTH_TetR"/>
</dbReference>
<evidence type="ECO:0000313" key="4">
    <source>
        <dbReference type="EMBL" id="BAH60913.1"/>
    </source>
</evidence>
<dbReference type="AlphaFoldDB" id="C4B7T1"/>
<dbReference type="EMBL" id="AB471639">
    <property type="protein sequence ID" value="BAH60913.1"/>
    <property type="molecule type" value="Genomic_DNA"/>
</dbReference>